<evidence type="ECO:0000313" key="1">
    <source>
        <dbReference type="EMBL" id="KAF9873391.1"/>
    </source>
</evidence>
<reference evidence="1" key="2">
    <citation type="submission" date="2020-11" db="EMBL/GenBank/DDBJ databases">
        <title>Whole genome sequencing of Colletotrichum sp.</title>
        <authorList>
            <person name="Li H."/>
        </authorList>
    </citation>
    <scope>NUCLEOTIDE SEQUENCE</scope>
    <source>
        <strain evidence="1">CkLH20</strain>
    </source>
</reference>
<gene>
    <name evidence="1" type="ORF">CkaCkLH20_09204</name>
</gene>
<reference evidence="1" key="1">
    <citation type="submission" date="2020-03" db="EMBL/GenBank/DDBJ databases">
        <authorList>
            <person name="He L."/>
        </authorList>
    </citation>
    <scope>NUCLEOTIDE SEQUENCE</scope>
    <source>
        <strain evidence="1">CkLH20</strain>
    </source>
</reference>
<organism evidence="1 2">
    <name type="scientific">Colletotrichum karsti</name>
    <dbReference type="NCBI Taxonomy" id="1095194"/>
    <lineage>
        <taxon>Eukaryota</taxon>
        <taxon>Fungi</taxon>
        <taxon>Dikarya</taxon>
        <taxon>Ascomycota</taxon>
        <taxon>Pezizomycotina</taxon>
        <taxon>Sordariomycetes</taxon>
        <taxon>Hypocreomycetidae</taxon>
        <taxon>Glomerellales</taxon>
        <taxon>Glomerellaceae</taxon>
        <taxon>Colletotrichum</taxon>
        <taxon>Colletotrichum boninense species complex</taxon>
    </lineage>
</organism>
<protein>
    <submittedName>
        <fullName evidence="1">Uncharacterized protein</fullName>
    </submittedName>
</protein>
<comment type="caution">
    <text evidence="1">The sequence shown here is derived from an EMBL/GenBank/DDBJ whole genome shotgun (WGS) entry which is preliminary data.</text>
</comment>
<dbReference type="AlphaFoldDB" id="A0A9P6LHP7"/>
<dbReference type="RefSeq" id="XP_038742852.1">
    <property type="nucleotide sequence ID" value="XM_038891919.1"/>
</dbReference>
<sequence length="113" mass="12251">MNIIEARIFGMEVAIGVKNATKAVIAAGVKGAIEVRSAFEWKRRSHMVMCGERPGALEAVPAESPGEDVSDDIRPESMSLKKADFVKSRRARDATAAGGASNVRYGVTRRFRD</sequence>
<dbReference type="EMBL" id="JAATWM020000032">
    <property type="protein sequence ID" value="KAF9873391.1"/>
    <property type="molecule type" value="Genomic_DNA"/>
</dbReference>
<name>A0A9P6LHP7_9PEZI</name>
<keyword evidence="2" id="KW-1185">Reference proteome</keyword>
<evidence type="ECO:0000313" key="2">
    <source>
        <dbReference type="Proteomes" id="UP000781932"/>
    </source>
</evidence>
<proteinExistence type="predicted"/>
<dbReference type="Proteomes" id="UP000781932">
    <property type="component" value="Unassembled WGS sequence"/>
</dbReference>
<dbReference type="GeneID" id="62164993"/>
<accession>A0A9P6LHP7</accession>